<feature type="compositionally biased region" description="Basic residues" evidence="1">
    <location>
        <begin position="242"/>
        <end position="254"/>
    </location>
</feature>
<feature type="compositionally biased region" description="Polar residues" evidence="1">
    <location>
        <begin position="327"/>
        <end position="350"/>
    </location>
</feature>
<dbReference type="EMBL" id="KQ257452">
    <property type="protein sequence ID" value="KND02795.1"/>
    <property type="molecule type" value="Genomic_DNA"/>
</dbReference>
<feature type="region of interest" description="Disordered" evidence="1">
    <location>
        <begin position="229"/>
        <end position="270"/>
    </location>
</feature>
<dbReference type="GeneID" id="27685510"/>
<organism evidence="2 3">
    <name type="scientific">Spizellomyces punctatus (strain DAOM BR117)</name>
    <dbReference type="NCBI Taxonomy" id="645134"/>
    <lineage>
        <taxon>Eukaryota</taxon>
        <taxon>Fungi</taxon>
        <taxon>Fungi incertae sedis</taxon>
        <taxon>Chytridiomycota</taxon>
        <taxon>Chytridiomycota incertae sedis</taxon>
        <taxon>Chytridiomycetes</taxon>
        <taxon>Spizellomycetales</taxon>
        <taxon>Spizellomycetaceae</taxon>
        <taxon>Spizellomyces</taxon>
    </lineage>
</organism>
<reference evidence="2 3" key="1">
    <citation type="submission" date="2009-08" db="EMBL/GenBank/DDBJ databases">
        <title>The Genome Sequence of Spizellomyces punctatus strain DAOM BR117.</title>
        <authorList>
            <consortium name="The Broad Institute Genome Sequencing Platform"/>
            <person name="Russ C."/>
            <person name="Cuomo C."/>
            <person name="Shea T."/>
            <person name="Young S.K."/>
            <person name="Zeng Q."/>
            <person name="Koehrsen M."/>
            <person name="Haas B."/>
            <person name="Borodovsky M."/>
            <person name="Guigo R."/>
            <person name="Alvarado L."/>
            <person name="Berlin A."/>
            <person name="Bochicchio J."/>
            <person name="Borenstein D."/>
            <person name="Chapman S."/>
            <person name="Chen Z."/>
            <person name="Engels R."/>
            <person name="Freedman E."/>
            <person name="Gellesch M."/>
            <person name="Goldberg J."/>
            <person name="Griggs A."/>
            <person name="Gujja S."/>
            <person name="Heiman D."/>
            <person name="Hepburn T."/>
            <person name="Howarth C."/>
            <person name="Jen D."/>
            <person name="Larson L."/>
            <person name="Lewis B."/>
            <person name="Mehta T."/>
            <person name="Park D."/>
            <person name="Pearson M."/>
            <person name="Roberts A."/>
            <person name="Saif S."/>
            <person name="Shenoy N."/>
            <person name="Sisk P."/>
            <person name="Stolte C."/>
            <person name="Sykes S."/>
            <person name="Thomson T."/>
            <person name="Walk T."/>
            <person name="White J."/>
            <person name="Yandava C."/>
            <person name="Burger G."/>
            <person name="Gray M.W."/>
            <person name="Holland P.W.H."/>
            <person name="King N."/>
            <person name="Lang F.B.F."/>
            <person name="Roger A.J."/>
            <person name="Ruiz-Trillo I."/>
            <person name="Lander E."/>
            <person name="Nusbaum C."/>
        </authorList>
    </citation>
    <scope>NUCLEOTIDE SEQUENCE [LARGE SCALE GENOMIC DNA]</scope>
    <source>
        <strain evidence="2 3">DAOM BR117</strain>
    </source>
</reference>
<evidence type="ECO:0000313" key="2">
    <source>
        <dbReference type="EMBL" id="KND02795.1"/>
    </source>
</evidence>
<feature type="compositionally biased region" description="Polar residues" evidence="1">
    <location>
        <begin position="286"/>
        <end position="300"/>
    </location>
</feature>
<feature type="region of interest" description="Disordered" evidence="1">
    <location>
        <begin position="286"/>
        <end position="350"/>
    </location>
</feature>
<feature type="compositionally biased region" description="Polar residues" evidence="1">
    <location>
        <begin position="229"/>
        <end position="238"/>
    </location>
</feature>
<accession>A0A0L0HP99</accession>
<dbReference type="Proteomes" id="UP000053201">
    <property type="component" value="Unassembled WGS sequence"/>
</dbReference>
<protein>
    <submittedName>
        <fullName evidence="2">Uncharacterized protein</fullName>
    </submittedName>
</protein>
<feature type="compositionally biased region" description="Low complexity" evidence="1">
    <location>
        <begin position="185"/>
        <end position="199"/>
    </location>
</feature>
<keyword evidence="3" id="KW-1185">Reference proteome</keyword>
<dbReference type="InParanoid" id="A0A0L0HP99"/>
<feature type="region of interest" description="Disordered" evidence="1">
    <location>
        <begin position="167"/>
        <end position="199"/>
    </location>
</feature>
<dbReference type="AlphaFoldDB" id="A0A0L0HP99"/>
<sequence>MILPAKKQFLCPNSVCSTAAPSIQVRRLSNFDSHGELFCARCATTLFPCENCLALVCKTLSLVKDASGEDLATRSSILNERKTSLESVGTRCKSCGFFNVTDAKARQICGLPVHPAKIDGSEMLAFEKEIDDRGYVANQISLCHEIKHILATRGNALHEGILEPLGPEATEMPVEPSDKDPERIPMAPAPSLSASGLARATSHTESECCQTNVVSSILSSTDLKHAGNQASLQLSVAPQPTGRKKNRRRKRVAKNAKQATVDQSGAAPCQPDHTECRAPGMCQKIQAQPTCPSSDATTELASHALSRKRTSHEYDETDGPKSKRAKLNNTVPQPDVTSGTSSQPVRATSVPLTSSAGLRMATMSDRELEKRLFECRNHLTWLHKRLDVVAATRRNWGERAFTRWDYELLELSYKHSNSPISRNAKALLLLARSLTGSPHPICGSREEMLCAGMSLEQTTNSVEPVAIILNTAYRSSVNTFKKDSLPFMRGLGILNEELNEVYDSLLFEAHEVIDRYSTPSDEPKQLSFTNFSDRANRPSLNMQWLKPGTQIDRHIQNARESEQAATHAKLCDRLMYLRRFYAFLSKLLLIS</sequence>
<gene>
    <name evidence="2" type="ORF">SPPG_01876</name>
</gene>
<dbReference type="VEuPathDB" id="FungiDB:SPPG_01876"/>
<dbReference type="OrthoDB" id="10384712at2759"/>
<name>A0A0L0HP99_SPIPD</name>
<evidence type="ECO:0000256" key="1">
    <source>
        <dbReference type="SAM" id="MobiDB-lite"/>
    </source>
</evidence>
<proteinExistence type="predicted"/>
<feature type="compositionally biased region" description="Basic and acidic residues" evidence="1">
    <location>
        <begin position="311"/>
        <end position="321"/>
    </location>
</feature>
<dbReference type="RefSeq" id="XP_016610834.1">
    <property type="nucleotide sequence ID" value="XM_016750187.1"/>
</dbReference>
<evidence type="ECO:0000313" key="3">
    <source>
        <dbReference type="Proteomes" id="UP000053201"/>
    </source>
</evidence>